<evidence type="ECO:0000256" key="3">
    <source>
        <dbReference type="ARBA" id="ARBA00023143"/>
    </source>
</evidence>
<dbReference type="InterPro" id="IPR001624">
    <property type="entry name" value="FliE"/>
</dbReference>
<dbReference type="GO" id="GO:0071973">
    <property type="term" value="P:bacterial-type flagellum-dependent cell motility"/>
    <property type="evidence" value="ECO:0007669"/>
    <property type="project" value="InterPro"/>
</dbReference>
<evidence type="ECO:0000256" key="1">
    <source>
        <dbReference type="ARBA" id="ARBA00004117"/>
    </source>
</evidence>
<dbReference type="HAMAP" id="MF_00724">
    <property type="entry name" value="FliE"/>
    <property type="match status" value="1"/>
</dbReference>
<sequence>MTSSISHIGNSLLPGLSPAGLKDAGAGTSAGAPSFQNMMLQSLDSANQLQLQSEQAIQAGLLGEDITQAEVFSSIKKADLALRMMVQMRNKLLEAYNEIQKMQM</sequence>
<name>A0A3D3R9H3_9PLAN</name>
<keyword evidence="3 4" id="KW-0975">Bacterial flagellum</keyword>
<reference evidence="6 7" key="1">
    <citation type="journal article" date="2018" name="Nat. Biotechnol.">
        <title>A standardized bacterial taxonomy based on genome phylogeny substantially revises the tree of life.</title>
        <authorList>
            <person name="Parks D.H."/>
            <person name="Chuvochina M."/>
            <person name="Waite D.W."/>
            <person name="Rinke C."/>
            <person name="Skarshewski A."/>
            <person name="Chaumeil P.A."/>
            <person name="Hugenholtz P."/>
        </authorList>
    </citation>
    <scope>NUCLEOTIDE SEQUENCE [LARGE SCALE GENOMIC DNA]</scope>
    <source>
        <strain evidence="6">UBA9375</strain>
    </source>
</reference>
<evidence type="ECO:0000313" key="6">
    <source>
        <dbReference type="EMBL" id="HCO25524.1"/>
    </source>
</evidence>
<dbReference type="PRINTS" id="PR01006">
    <property type="entry name" value="FLGHOOKFLIE"/>
</dbReference>
<evidence type="ECO:0000256" key="5">
    <source>
        <dbReference type="NCBIfam" id="TIGR00205"/>
    </source>
</evidence>
<keyword evidence="6" id="KW-0282">Flagellum</keyword>
<comment type="caution">
    <text evidence="6">The sequence shown here is derived from an EMBL/GenBank/DDBJ whole genome shotgun (WGS) entry which is preliminary data.</text>
</comment>
<dbReference type="RefSeq" id="WP_278444371.1">
    <property type="nucleotide sequence ID" value="NZ_CAXBMG010000025.1"/>
</dbReference>
<keyword evidence="6" id="KW-0969">Cilium</keyword>
<organism evidence="6 7">
    <name type="scientific">Gimesia maris</name>
    <dbReference type="NCBI Taxonomy" id="122"/>
    <lineage>
        <taxon>Bacteria</taxon>
        <taxon>Pseudomonadati</taxon>
        <taxon>Planctomycetota</taxon>
        <taxon>Planctomycetia</taxon>
        <taxon>Planctomycetales</taxon>
        <taxon>Planctomycetaceae</taxon>
        <taxon>Gimesia</taxon>
    </lineage>
</organism>
<keyword evidence="6" id="KW-0966">Cell projection</keyword>
<dbReference type="PANTHER" id="PTHR34653">
    <property type="match status" value="1"/>
</dbReference>
<dbReference type="GO" id="GO:0005198">
    <property type="term" value="F:structural molecule activity"/>
    <property type="evidence" value="ECO:0007669"/>
    <property type="project" value="UniProtKB-UniRule"/>
</dbReference>
<dbReference type="Pfam" id="PF02049">
    <property type="entry name" value="FliE"/>
    <property type="match status" value="1"/>
</dbReference>
<evidence type="ECO:0000313" key="7">
    <source>
        <dbReference type="Proteomes" id="UP000263642"/>
    </source>
</evidence>
<dbReference type="PANTHER" id="PTHR34653:SF1">
    <property type="entry name" value="FLAGELLAR HOOK-BASAL BODY COMPLEX PROTEIN FLIE"/>
    <property type="match status" value="1"/>
</dbReference>
<protein>
    <recommendedName>
        <fullName evidence="4 5">Flagellar hook-basal body complex protein FliE</fullName>
    </recommendedName>
</protein>
<comment type="similarity">
    <text evidence="2 4">Belongs to the FliE family.</text>
</comment>
<evidence type="ECO:0000256" key="2">
    <source>
        <dbReference type="ARBA" id="ARBA00009272"/>
    </source>
</evidence>
<dbReference type="GO" id="GO:0003774">
    <property type="term" value="F:cytoskeletal motor activity"/>
    <property type="evidence" value="ECO:0007669"/>
    <property type="project" value="InterPro"/>
</dbReference>
<gene>
    <name evidence="4 6" type="primary">fliE</name>
    <name evidence="6" type="ORF">DIT97_21795</name>
</gene>
<dbReference type="EMBL" id="DQAY01000132">
    <property type="protein sequence ID" value="HCO25524.1"/>
    <property type="molecule type" value="Genomic_DNA"/>
</dbReference>
<comment type="subcellular location">
    <subcellularLocation>
        <location evidence="1 4">Bacterial flagellum basal body</location>
    </subcellularLocation>
</comment>
<dbReference type="AlphaFoldDB" id="A0A3D3R9H3"/>
<dbReference type="GO" id="GO:0009425">
    <property type="term" value="C:bacterial-type flagellum basal body"/>
    <property type="evidence" value="ECO:0007669"/>
    <property type="project" value="UniProtKB-SubCell"/>
</dbReference>
<dbReference type="Proteomes" id="UP000263642">
    <property type="component" value="Unassembled WGS sequence"/>
</dbReference>
<proteinExistence type="inferred from homology"/>
<evidence type="ECO:0000256" key="4">
    <source>
        <dbReference type="HAMAP-Rule" id="MF_00724"/>
    </source>
</evidence>
<accession>A0A3D3R9H3</accession>
<dbReference type="NCBIfam" id="TIGR00205">
    <property type="entry name" value="fliE"/>
    <property type="match status" value="1"/>
</dbReference>